<dbReference type="Proteomes" id="UP001597463">
    <property type="component" value="Unassembled WGS sequence"/>
</dbReference>
<comment type="caution">
    <text evidence="4">The sequence shown here is derived from an EMBL/GenBank/DDBJ whole genome shotgun (WGS) entry which is preliminary data.</text>
</comment>
<name>A0ABW5UGG6_9BURK</name>
<dbReference type="InterPro" id="IPR011990">
    <property type="entry name" value="TPR-like_helical_dom_sf"/>
</dbReference>
<dbReference type="InterPro" id="IPR057306">
    <property type="entry name" value="B-barrel_PelB_C"/>
</dbReference>
<keyword evidence="2" id="KW-0472">Membrane</keyword>
<feature type="transmembrane region" description="Helical" evidence="2">
    <location>
        <begin position="20"/>
        <end position="37"/>
    </location>
</feature>
<keyword evidence="5" id="KW-1185">Reference proteome</keyword>
<dbReference type="RefSeq" id="WP_066473571.1">
    <property type="nucleotide sequence ID" value="NZ_BCNT01000003.1"/>
</dbReference>
<dbReference type="Pfam" id="PF24604">
    <property type="entry name" value="B-barrel_PelB_C"/>
    <property type="match status" value="1"/>
</dbReference>
<evidence type="ECO:0000259" key="3">
    <source>
        <dbReference type="Pfam" id="PF24604"/>
    </source>
</evidence>
<protein>
    <submittedName>
        <fullName evidence="4">Tetratricopeptide repeat protein</fullName>
    </submittedName>
</protein>
<feature type="domain" description="PelB C-terminal" evidence="3">
    <location>
        <begin position="972"/>
        <end position="1283"/>
    </location>
</feature>
<keyword evidence="2" id="KW-1133">Transmembrane helix</keyword>
<proteinExistence type="predicted"/>
<gene>
    <name evidence="4" type="ORF">ACFSW6_01030</name>
</gene>
<keyword evidence="2" id="KW-0812">Transmembrane</keyword>
<sequence length="1284" mass="144785">MPNYKRNAGRSERPITVPSWLIALLAVLIGGALWMLFPKQALERRLSDTADDSELSLNYLTNLLKSDPGNERLQALFKAKQQRLEAIKQAAEDARKQALPDAAAKAWDHWQTLYQRYLEAQKQGHRAAGQAKLLAPEVIAALKAVPRDQLSKEQVLYLASCALVLDDMPLASSVYEELAQKQPDVAEKARVHEAAARQMLGLSMYEDSARWLRKASATIHDEQQSREYLWQALQVLQSGNRTREALAWAREQQDLLGSDPETLRKLIALARAAGDTAEAERYAKLLLKLSLLQQWQSMHGTDVAVAGAADDGAWALRHMAWNASGWAMVRTAAAGKRASPGLPFDDKTYQLGYEVFLENRNLEDAWRVADAAVRQAPQNMVWRERLAQVSEWSGRPQVALDNWLAIAQATQREDAWKSVMRLAPGLFDDRALVAGLRHQLSQRPGDLAMQRALVQAYERQAEPQPAIDYLQAHGSTPESQILLAQLAERAGQHKVALDAWKRVLRDPEQRTPANTMPAAVLAFLQGERELGLEWLKDAQSRVPAHMSEEADYWRLLGEVAQKQRQEDLSLKAFRRLLEMPDATARDFDEVINLLMRTNRREAAQVSLRAWEQFHDPRHLTQAFYMLEDQGDWNRVGQQLALVMADPKLAGMLLEQPAFLHAAALYYQRAGQAHKALALLQRGLKLDPGSTLMRQSLLWLLVDTQDAAVLKPLLAQVEAAWAQDPEMHDALAAAYMALSRPTVALQRYLRPHLAENRDDFLWMMNYADALEQDQQIDLAWRLRRDLWVQQARGTFAGAEGAATADAEKDRALRRWLTPQGLDEVQRQARNRLMLSQLHGDDELALLRELMRMDGTDGRRDFSPAAVELAIAWLQDRGEYSTERGYLWQQYALSRGKRANRPLWAEITVALAEKDHAQAGQLLERHDEGLARYDRINAASMSGDGRLAQTAAFETQLDQPDDDTLHLALTEQLLAFSDYAGVQLHSRRLDGIDEQLKQLRWHWALSPRWALDLDADHNRRTVNDRGTVQAPSSERGIGLRLTRKTQESRSEFMLGRRESLESYTPMQVSHMQSVGNRWSVQASLGRNLQAQETLPMRMGGMKDRVAVGASYQLSRLDQLSLEFAADRYRLQTGTRIGSGNHTTLQYTHTYRNEAPMIQFGAFTSWHRFSRSDPALLGGRDAAVLRYLPAGEVPGMDYLLPGNFRFSGIQVSTNMHYAQEYSRALRPFASLALTHHSINGAGYDLSFGLATSVFGADHLMVGLNFSKSGVNTTGTTRELQLAYRLHF</sequence>
<dbReference type="EMBL" id="JBHUMV010000001">
    <property type="protein sequence ID" value="MFD2752656.1"/>
    <property type="molecule type" value="Genomic_DNA"/>
</dbReference>
<evidence type="ECO:0000256" key="2">
    <source>
        <dbReference type="SAM" id="Phobius"/>
    </source>
</evidence>
<dbReference type="Gene3D" id="1.25.40.10">
    <property type="entry name" value="Tetratricopeptide repeat domain"/>
    <property type="match status" value="3"/>
</dbReference>
<organism evidence="4 5">
    <name type="scientific">Comamonas terrae</name>
    <dbReference type="NCBI Taxonomy" id="673548"/>
    <lineage>
        <taxon>Bacteria</taxon>
        <taxon>Pseudomonadati</taxon>
        <taxon>Pseudomonadota</taxon>
        <taxon>Betaproteobacteria</taxon>
        <taxon>Burkholderiales</taxon>
        <taxon>Comamonadaceae</taxon>
        <taxon>Comamonas</taxon>
    </lineage>
</organism>
<evidence type="ECO:0000313" key="5">
    <source>
        <dbReference type="Proteomes" id="UP001597463"/>
    </source>
</evidence>
<evidence type="ECO:0000313" key="4">
    <source>
        <dbReference type="EMBL" id="MFD2752656.1"/>
    </source>
</evidence>
<reference evidence="5" key="1">
    <citation type="journal article" date="2019" name="Int. J. Syst. Evol. Microbiol.">
        <title>The Global Catalogue of Microorganisms (GCM) 10K type strain sequencing project: providing services to taxonomists for standard genome sequencing and annotation.</title>
        <authorList>
            <consortium name="The Broad Institute Genomics Platform"/>
            <consortium name="The Broad Institute Genome Sequencing Center for Infectious Disease"/>
            <person name="Wu L."/>
            <person name="Ma J."/>
        </authorList>
    </citation>
    <scope>NUCLEOTIDE SEQUENCE [LARGE SCALE GENOMIC DNA]</scope>
    <source>
        <strain evidence="5">TISTR 1906</strain>
    </source>
</reference>
<evidence type="ECO:0000256" key="1">
    <source>
        <dbReference type="SAM" id="Coils"/>
    </source>
</evidence>
<dbReference type="Pfam" id="PF13429">
    <property type="entry name" value="TPR_15"/>
    <property type="match status" value="1"/>
</dbReference>
<accession>A0ABW5UGG6</accession>
<dbReference type="SUPFAM" id="SSF48452">
    <property type="entry name" value="TPR-like"/>
    <property type="match status" value="2"/>
</dbReference>
<feature type="coiled-coil region" evidence="1">
    <location>
        <begin position="70"/>
        <end position="97"/>
    </location>
</feature>
<keyword evidence="1" id="KW-0175">Coiled coil</keyword>